<dbReference type="InterPro" id="IPR000887">
    <property type="entry name" value="Aldlse_KDPG_KHG"/>
</dbReference>
<dbReference type="Pfam" id="PF01081">
    <property type="entry name" value="Aldolase"/>
    <property type="match status" value="1"/>
</dbReference>
<keyword evidence="4 6" id="KW-0456">Lyase</keyword>
<accession>A0A9D1RQU3</accession>
<reference evidence="6" key="1">
    <citation type="journal article" date="2021" name="PeerJ">
        <title>Extensive microbial diversity within the chicken gut microbiome revealed by metagenomics and culture.</title>
        <authorList>
            <person name="Gilroy R."/>
            <person name="Ravi A."/>
            <person name="Getino M."/>
            <person name="Pursley I."/>
            <person name="Horton D.L."/>
            <person name="Alikhan N.F."/>
            <person name="Baker D."/>
            <person name="Gharbi K."/>
            <person name="Hall N."/>
            <person name="Watson M."/>
            <person name="Adriaenssens E.M."/>
            <person name="Foster-Nyarko E."/>
            <person name="Jarju S."/>
            <person name="Secka A."/>
            <person name="Antonio M."/>
            <person name="Oren A."/>
            <person name="Chaudhuri R.R."/>
            <person name="La Ragione R."/>
            <person name="Hildebrand F."/>
            <person name="Pallen M.J."/>
        </authorList>
    </citation>
    <scope>NUCLEOTIDE SEQUENCE</scope>
    <source>
        <strain evidence="6">CHK32-1732</strain>
    </source>
</reference>
<dbReference type="PANTHER" id="PTHR30246">
    <property type="entry name" value="2-KETO-3-DEOXY-6-PHOSPHOGLUCONATE ALDOLASE"/>
    <property type="match status" value="1"/>
</dbReference>
<dbReference type="EC" id="4.1.2.21" evidence="6"/>
<evidence type="ECO:0000313" key="7">
    <source>
        <dbReference type="Proteomes" id="UP000824190"/>
    </source>
</evidence>
<keyword evidence="5" id="KW-0119">Carbohydrate metabolism</keyword>
<evidence type="ECO:0000256" key="3">
    <source>
        <dbReference type="ARBA" id="ARBA00011233"/>
    </source>
</evidence>
<dbReference type="Proteomes" id="UP000824190">
    <property type="component" value="Unassembled WGS sequence"/>
</dbReference>
<dbReference type="CDD" id="cd00452">
    <property type="entry name" value="KDPG_aldolase"/>
    <property type="match status" value="1"/>
</dbReference>
<comment type="caution">
    <text evidence="6">The sequence shown here is derived from an EMBL/GenBank/DDBJ whole genome shotgun (WGS) entry which is preliminary data.</text>
</comment>
<dbReference type="NCBIfam" id="NF006600">
    <property type="entry name" value="PRK09140.1"/>
    <property type="match status" value="1"/>
</dbReference>
<organism evidence="6 7">
    <name type="scientific">Candidatus Corynebacterium avicola</name>
    <dbReference type="NCBI Taxonomy" id="2838527"/>
    <lineage>
        <taxon>Bacteria</taxon>
        <taxon>Bacillati</taxon>
        <taxon>Actinomycetota</taxon>
        <taxon>Actinomycetes</taxon>
        <taxon>Mycobacteriales</taxon>
        <taxon>Corynebacteriaceae</taxon>
        <taxon>Corynebacterium</taxon>
    </lineage>
</organism>
<proteinExistence type="inferred from homology"/>
<dbReference type="PANTHER" id="PTHR30246:SF1">
    <property type="entry name" value="2-DEHYDRO-3-DEOXY-6-PHOSPHOGALACTONATE ALDOLASE-RELATED"/>
    <property type="match status" value="1"/>
</dbReference>
<evidence type="ECO:0000256" key="4">
    <source>
        <dbReference type="ARBA" id="ARBA00023239"/>
    </source>
</evidence>
<gene>
    <name evidence="6" type="ORF">H9870_05060</name>
</gene>
<dbReference type="InterPro" id="IPR013785">
    <property type="entry name" value="Aldolase_TIM"/>
</dbReference>
<evidence type="ECO:0000256" key="1">
    <source>
        <dbReference type="ARBA" id="ARBA00004761"/>
    </source>
</evidence>
<evidence type="ECO:0000256" key="5">
    <source>
        <dbReference type="ARBA" id="ARBA00023277"/>
    </source>
</evidence>
<dbReference type="GO" id="GO:0008674">
    <property type="term" value="F:2-dehydro-3-deoxy-6-phosphogalactonate aldolase activity"/>
    <property type="evidence" value="ECO:0007669"/>
    <property type="project" value="UniProtKB-EC"/>
</dbReference>
<protein>
    <submittedName>
        <fullName evidence="6">2-dehydro-3-deoxy-6-phosphogalactonate aldolase</fullName>
        <ecNumber evidence="6">4.1.2.21</ecNumber>
    </submittedName>
</protein>
<dbReference type="EMBL" id="DXGC01000048">
    <property type="protein sequence ID" value="HIW91016.1"/>
    <property type="molecule type" value="Genomic_DNA"/>
</dbReference>
<dbReference type="AlphaFoldDB" id="A0A9D1RQU3"/>
<dbReference type="SUPFAM" id="SSF51569">
    <property type="entry name" value="Aldolase"/>
    <property type="match status" value="1"/>
</dbReference>
<comment type="similarity">
    <text evidence="2">Belongs to the KHG/KDPG aldolase family.</text>
</comment>
<sequence length="210" mass="21892">MNRTEPLPPTGLIAILRGLTPADAPAVGDILREAGFRRLEVTLNSPDPFTSIELLAQRLPDVVIGGGTVVTVDDVDRVRDAGGRIVVSPNTDPAVIGRSLELGLEPFPGVATPTDVFAALGAGARALKIFPAPSVGIDGMKAWSAVVPPDTQFLPVGGIDAGNLGDWLAAGAQGAGIGSTLYKPGRDTTDLERAARDLMTVWNQHEENDQ</sequence>
<dbReference type="Gene3D" id="3.20.20.70">
    <property type="entry name" value="Aldolase class I"/>
    <property type="match status" value="1"/>
</dbReference>
<evidence type="ECO:0000256" key="2">
    <source>
        <dbReference type="ARBA" id="ARBA00006906"/>
    </source>
</evidence>
<evidence type="ECO:0000313" key="6">
    <source>
        <dbReference type="EMBL" id="HIW91016.1"/>
    </source>
</evidence>
<reference evidence="6" key="2">
    <citation type="submission" date="2021-04" db="EMBL/GenBank/DDBJ databases">
        <authorList>
            <person name="Gilroy R."/>
        </authorList>
    </citation>
    <scope>NUCLEOTIDE SEQUENCE</scope>
    <source>
        <strain evidence="6">CHK32-1732</strain>
    </source>
</reference>
<comment type="pathway">
    <text evidence="1">Carbohydrate acid metabolism.</text>
</comment>
<name>A0A9D1RQU3_9CORY</name>
<comment type="subunit">
    <text evidence="3">Homotrimer.</text>
</comment>